<dbReference type="Proteomes" id="UP000479293">
    <property type="component" value="Unassembled WGS sequence"/>
</dbReference>
<name>A0A7C9FBZ5_9BACT</name>
<protein>
    <submittedName>
        <fullName evidence="1">Tn3 family transposase</fullName>
    </submittedName>
</protein>
<evidence type="ECO:0000313" key="2">
    <source>
        <dbReference type="Proteomes" id="UP000479293"/>
    </source>
</evidence>
<comment type="caution">
    <text evidence="1">The sequence shown here is derived from an EMBL/GenBank/DDBJ whole genome shotgun (WGS) entry which is preliminary data.</text>
</comment>
<reference evidence="1 2" key="1">
    <citation type="submission" date="2019-10" db="EMBL/GenBank/DDBJ databases">
        <title>Draft Genome Sequence of Cytophagaceae sp. SJW1-29.</title>
        <authorList>
            <person name="Choi A."/>
        </authorList>
    </citation>
    <scope>NUCLEOTIDE SEQUENCE [LARGE SCALE GENOMIC DNA]</scope>
    <source>
        <strain evidence="1 2">SJW1-29</strain>
    </source>
</reference>
<proteinExistence type="predicted"/>
<sequence>MARVSPSHSLSNPLHKDLNELGRFYKSVYIFRYSSQVDLWKPCSPKWKTRATSSKGLCEATPGNSTGTRRAAHHNQPIAEGCKRLIINSIIITTCYCIPTDMQL</sequence>
<dbReference type="EMBL" id="WHLY01000004">
    <property type="protein sequence ID" value="MPR37244.1"/>
    <property type="molecule type" value="Genomic_DNA"/>
</dbReference>
<keyword evidence="2" id="KW-1185">Reference proteome</keyword>
<accession>A0A7C9FBZ5</accession>
<organism evidence="1 2">
    <name type="scientific">Salmonirosea aquatica</name>
    <dbReference type="NCBI Taxonomy" id="2654236"/>
    <lineage>
        <taxon>Bacteria</taxon>
        <taxon>Pseudomonadati</taxon>
        <taxon>Bacteroidota</taxon>
        <taxon>Cytophagia</taxon>
        <taxon>Cytophagales</taxon>
        <taxon>Spirosomataceae</taxon>
        <taxon>Salmonirosea</taxon>
    </lineage>
</organism>
<gene>
    <name evidence="1" type="ORF">GBK04_28910</name>
</gene>
<evidence type="ECO:0000313" key="1">
    <source>
        <dbReference type="EMBL" id="MPR37244.1"/>
    </source>
</evidence>
<dbReference type="AlphaFoldDB" id="A0A7C9FBZ5"/>